<dbReference type="Proteomes" id="UP001229355">
    <property type="component" value="Chromosome 1"/>
</dbReference>
<dbReference type="RefSeq" id="WP_280659987.1">
    <property type="nucleotide sequence ID" value="NZ_CP120373.1"/>
</dbReference>
<reference evidence="2 3" key="1">
    <citation type="submission" date="2023-03" db="EMBL/GenBank/DDBJ databases">
        <authorList>
            <person name="Kaur S."/>
            <person name="Espinosa-Saiz D."/>
            <person name="Velazquez E."/>
            <person name="Menendez E."/>
            <person name="diCenzo G.C."/>
        </authorList>
    </citation>
    <scope>NUCLEOTIDE SEQUENCE [LARGE SCALE GENOMIC DNA]</scope>
    <source>
        <strain evidence="2 3">LMG 24692</strain>
    </source>
</reference>
<accession>A0ABY8DGB8</accession>
<proteinExistence type="predicted"/>
<organism evidence="2 3">
    <name type="scientific">Sinorhizobium garamanticum</name>
    <dbReference type="NCBI Taxonomy" id="680247"/>
    <lineage>
        <taxon>Bacteria</taxon>
        <taxon>Pseudomonadati</taxon>
        <taxon>Pseudomonadota</taxon>
        <taxon>Alphaproteobacteria</taxon>
        <taxon>Hyphomicrobiales</taxon>
        <taxon>Rhizobiaceae</taxon>
        <taxon>Sinorhizobium/Ensifer group</taxon>
        <taxon>Sinorhizobium</taxon>
    </lineage>
</organism>
<evidence type="ECO:0000313" key="2">
    <source>
        <dbReference type="EMBL" id="WEX87973.1"/>
    </source>
</evidence>
<evidence type="ECO:0000256" key="1">
    <source>
        <dbReference type="SAM" id="SignalP"/>
    </source>
</evidence>
<dbReference type="EMBL" id="CP120373">
    <property type="protein sequence ID" value="WEX87973.1"/>
    <property type="molecule type" value="Genomic_DNA"/>
</dbReference>
<gene>
    <name evidence="2" type="ORF">PZN02_000416</name>
</gene>
<feature type="chain" id="PRO_5045111763" evidence="1">
    <location>
        <begin position="20"/>
        <end position="122"/>
    </location>
</feature>
<protein>
    <submittedName>
        <fullName evidence="2">Uncharacterized protein</fullName>
    </submittedName>
</protein>
<sequence length="122" mass="13140">MLRRLALVLLFLSAPVVGALPAATQARDVAATGMEHHHLAAVAEEHHASGHDERCETRERCDLPTKLLHPVLCAACLAISPAQSKVTPPVTPSSRLSLRHYTAPDDVKVRPPVPPPKPFLSI</sequence>
<keyword evidence="1" id="KW-0732">Signal</keyword>
<keyword evidence="3" id="KW-1185">Reference proteome</keyword>
<evidence type="ECO:0000313" key="3">
    <source>
        <dbReference type="Proteomes" id="UP001229355"/>
    </source>
</evidence>
<name>A0ABY8DGB8_9HYPH</name>
<feature type="signal peptide" evidence="1">
    <location>
        <begin position="1"/>
        <end position="19"/>
    </location>
</feature>